<evidence type="ECO:0000256" key="9">
    <source>
        <dbReference type="ARBA" id="ARBA00023157"/>
    </source>
</evidence>
<comment type="subcellular location">
    <subcellularLocation>
        <location evidence="3">Endoplasmic reticulum lumen</location>
    </subcellularLocation>
</comment>
<dbReference type="STRING" id="1064592.G0VAV1"/>
<proteinExistence type="inferred from homology"/>
<keyword evidence="7" id="KW-0677">Repeat</keyword>
<dbReference type="GO" id="GO:1900103">
    <property type="term" value="P:positive regulation of endoplasmic reticulum unfolded protein response"/>
    <property type="evidence" value="ECO:0007669"/>
    <property type="project" value="EnsemblFungi"/>
</dbReference>
<organism evidence="18 19">
    <name type="scientific">Naumovozyma castellii</name>
    <name type="common">Yeast</name>
    <name type="synonym">Saccharomyces castellii</name>
    <dbReference type="NCBI Taxonomy" id="27288"/>
    <lineage>
        <taxon>Eukaryota</taxon>
        <taxon>Fungi</taxon>
        <taxon>Dikarya</taxon>
        <taxon>Ascomycota</taxon>
        <taxon>Saccharomycotina</taxon>
        <taxon>Saccharomycetes</taxon>
        <taxon>Saccharomycetales</taxon>
        <taxon>Saccharomycetaceae</taxon>
        <taxon>Naumovozyma</taxon>
    </lineage>
</organism>
<evidence type="ECO:0000256" key="8">
    <source>
        <dbReference type="ARBA" id="ARBA00022824"/>
    </source>
</evidence>
<dbReference type="NCBIfam" id="TIGR01130">
    <property type="entry name" value="ER_PDI_fam"/>
    <property type="match status" value="1"/>
</dbReference>
<dbReference type="PRINTS" id="PR00421">
    <property type="entry name" value="THIOREDOXIN"/>
</dbReference>
<dbReference type="CDD" id="cd02995">
    <property type="entry name" value="PDI_a_PDI_a'_C"/>
    <property type="match status" value="1"/>
</dbReference>
<protein>
    <recommendedName>
        <fullName evidence="12 15">Protein disulfide-isomerase</fullName>
        <ecNumber evidence="5 15">5.3.4.1</ecNumber>
    </recommendedName>
</protein>
<evidence type="ECO:0000256" key="1">
    <source>
        <dbReference type="ARBA" id="ARBA00001182"/>
    </source>
</evidence>
<dbReference type="NCBIfam" id="TIGR01126">
    <property type="entry name" value="pdi_dom"/>
    <property type="match status" value="1"/>
</dbReference>
<dbReference type="PROSITE" id="PS00194">
    <property type="entry name" value="THIOREDOXIN_1"/>
    <property type="match status" value="2"/>
</dbReference>
<dbReference type="FunFam" id="3.40.30.10:FF:000154">
    <property type="entry name" value="Protein disulfide-isomerase"/>
    <property type="match status" value="1"/>
</dbReference>
<dbReference type="EMBL" id="HE576753">
    <property type="protein sequence ID" value="CCC68978.1"/>
    <property type="molecule type" value="Genomic_DNA"/>
</dbReference>
<comment type="similarity">
    <text evidence="4 14">Belongs to the protein disulfide isomerase family.</text>
</comment>
<dbReference type="InterPro" id="IPR036249">
    <property type="entry name" value="Thioredoxin-like_sf"/>
</dbReference>
<evidence type="ECO:0000256" key="12">
    <source>
        <dbReference type="ARBA" id="ARBA00039846"/>
    </source>
</evidence>
<keyword evidence="10 15" id="KW-0413">Isomerase</keyword>
<evidence type="ECO:0000256" key="6">
    <source>
        <dbReference type="ARBA" id="ARBA00022729"/>
    </source>
</evidence>
<feature type="domain" description="Thioredoxin" evidence="17">
    <location>
        <begin position="366"/>
        <end position="497"/>
    </location>
</feature>
<gene>
    <name evidence="18" type="primary">NCAS0B08940</name>
    <name evidence="18" type="ordered locus">NCAS_0B08940</name>
</gene>
<dbReference type="GO" id="GO:0003756">
    <property type="term" value="F:protein disulfide isomerase activity"/>
    <property type="evidence" value="ECO:0007669"/>
    <property type="project" value="UniProtKB-EC"/>
</dbReference>
<evidence type="ECO:0000256" key="5">
    <source>
        <dbReference type="ARBA" id="ARBA00012723"/>
    </source>
</evidence>
<dbReference type="Gene3D" id="3.40.30.10">
    <property type="entry name" value="Glutaredoxin"/>
    <property type="match status" value="4"/>
</dbReference>
<dbReference type="OMA" id="FFGMKKD"/>
<dbReference type="CDD" id="cd02961">
    <property type="entry name" value="PDI_a_family"/>
    <property type="match status" value="1"/>
</dbReference>
<feature type="chain" id="PRO_5005130859" description="Protein disulfide-isomerase" evidence="15">
    <location>
        <begin position="24"/>
        <end position="534"/>
    </location>
</feature>
<dbReference type="PANTHER" id="PTHR18929">
    <property type="entry name" value="PROTEIN DISULFIDE ISOMERASE"/>
    <property type="match status" value="1"/>
</dbReference>
<dbReference type="InterPro" id="IPR005792">
    <property type="entry name" value="Prot_disulphide_isomerase"/>
</dbReference>
<dbReference type="GO" id="GO:0051082">
    <property type="term" value="F:unfolded protein binding"/>
    <property type="evidence" value="ECO:0007669"/>
    <property type="project" value="EnsemblFungi"/>
</dbReference>
<evidence type="ECO:0000256" key="11">
    <source>
        <dbReference type="ARBA" id="ARBA00023284"/>
    </source>
</evidence>
<evidence type="ECO:0000256" key="2">
    <source>
        <dbReference type="ARBA" id="ARBA00002692"/>
    </source>
</evidence>
<evidence type="ECO:0000256" key="14">
    <source>
        <dbReference type="RuleBase" id="RU004208"/>
    </source>
</evidence>
<dbReference type="PANTHER" id="PTHR18929:SF132">
    <property type="entry name" value="PROTEIN DISULFIDE-ISOMERASE A3"/>
    <property type="match status" value="1"/>
</dbReference>
<feature type="signal peptide" evidence="15">
    <location>
        <begin position="1"/>
        <end position="23"/>
    </location>
</feature>
<dbReference type="InterPro" id="IPR005788">
    <property type="entry name" value="PDI_thioredoxin-like_dom"/>
</dbReference>
<dbReference type="GO" id="GO:0015035">
    <property type="term" value="F:protein-disulfide reductase activity"/>
    <property type="evidence" value="ECO:0007669"/>
    <property type="project" value="EnsemblFungi"/>
</dbReference>
<comment type="catalytic activity">
    <reaction evidence="1 15">
        <text>Catalyzes the rearrangement of -S-S- bonds in proteins.</text>
        <dbReference type="EC" id="5.3.4.1"/>
    </reaction>
</comment>
<evidence type="ECO:0000256" key="10">
    <source>
        <dbReference type="ARBA" id="ARBA00023235"/>
    </source>
</evidence>
<reference evidence="18 19" key="1">
    <citation type="journal article" date="2011" name="Proc. Natl. Acad. Sci. U.S.A.">
        <title>Evolutionary erosion of yeast sex chromosomes by mating-type switching accidents.</title>
        <authorList>
            <person name="Gordon J.L."/>
            <person name="Armisen D."/>
            <person name="Proux-Wera E."/>
            <person name="Oheigeartaigh S.S."/>
            <person name="Byrne K.P."/>
            <person name="Wolfe K.H."/>
        </authorList>
    </citation>
    <scope>NUCLEOTIDE SEQUENCE [LARGE SCALE GENOMIC DNA]</scope>
    <source>
        <strain evidence="19">ATCC 76901 / BCRC 22586 / CBS 4309 / NBRC 1992 / NRRL Y-12630</strain>
    </source>
</reference>
<evidence type="ECO:0000256" key="4">
    <source>
        <dbReference type="ARBA" id="ARBA00006347"/>
    </source>
</evidence>
<keyword evidence="19" id="KW-1185">Reference proteome</keyword>
<evidence type="ECO:0000313" key="18">
    <source>
        <dbReference type="EMBL" id="CCC68978.1"/>
    </source>
</evidence>
<dbReference type="FunFam" id="3.40.30.10:FF:000139">
    <property type="entry name" value="Protein disulfide-isomerase"/>
    <property type="match status" value="1"/>
</dbReference>
<dbReference type="EC" id="5.3.4.1" evidence="5 15"/>
<feature type="region of interest" description="Disordered" evidence="16">
    <location>
        <begin position="515"/>
        <end position="534"/>
    </location>
</feature>
<evidence type="ECO:0000313" key="19">
    <source>
        <dbReference type="Proteomes" id="UP000001640"/>
    </source>
</evidence>
<keyword evidence="9 13" id="KW-1015">Disulfide bond</keyword>
<dbReference type="Pfam" id="PF00085">
    <property type="entry name" value="Thioredoxin"/>
    <property type="match status" value="2"/>
</dbReference>
<keyword evidence="11 13" id="KW-0676">Redox-active center</keyword>
<feature type="disulfide bond" description="Redox-active" evidence="13">
    <location>
        <begin position="415"/>
        <end position="418"/>
    </location>
</feature>
<evidence type="ECO:0000256" key="15">
    <source>
        <dbReference type="RuleBase" id="RU361130"/>
    </source>
</evidence>
<evidence type="ECO:0000256" key="7">
    <source>
        <dbReference type="ARBA" id="ARBA00022737"/>
    </source>
</evidence>
<dbReference type="Proteomes" id="UP000001640">
    <property type="component" value="Chromosome 2"/>
</dbReference>
<evidence type="ECO:0000259" key="17">
    <source>
        <dbReference type="PROSITE" id="PS51352"/>
    </source>
</evidence>
<name>G0VAV1_NAUCA</name>
<dbReference type="InterPro" id="IPR017937">
    <property type="entry name" value="Thioredoxin_CS"/>
</dbReference>
<keyword evidence="8" id="KW-0256">Endoplasmic reticulum</keyword>
<dbReference type="eggNOG" id="KOG0190">
    <property type="taxonomic scope" value="Eukaryota"/>
</dbReference>
<dbReference type="Pfam" id="PF13848">
    <property type="entry name" value="Thioredoxin_6"/>
    <property type="match status" value="1"/>
</dbReference>
<evidence type="ECO:0000256" key="13">
    <source>
        <dbReference type="PIRSR" id="PIRSR605792-51"/>
    </source>
</evidence>
<dbReference type="InterPro" id="IPR013766">
    <property type="entry name" value="Thioredoxin_domain"/>
</dbReference>
<accession>G0VAV1</accession>
<dbReference type="FunCoup" id="G0VAV1">
    <property type="interactions" value="858"/>
</dbReference>
<dbReference type="SUPFAM" id="SSF52833">
    <property type="entry name" value="Thioredoxin-like"/>
    <property type="match status" value="4"/>
</dbReference>
<reference key="2">
    <citation type="submission" date="2011-08" db="EMBL/GenBank/DDBJ databases">
        <title>Genome sequence of Naumovozyma castellii.</title>
        <authorList>
            <person name="Gordon J.L."/>
            <person name="Armisen D."/>
            <person name="Proux-Wera E."/>
            <person name="OhEigeartaigh S.S."/>
            <person name="Byrne K.P."/>
            <person name="Wolfe K.H."/>
        </authorList>
    </citation>
    <scope>NUCLEOTIDE SEQUENCE</scope>
    <source>
        <strain>Type strain:CBS 4309</strain>
    </source>
</reference>
<dbReference type="KEGG" id="ncs:NCAS_0B08940"/>
<feature type="disulfide bond" description="Redox-active" evidence="13">
    <location>
        <begin position="68"/>
        <end position="71"/>
    </location>
</feature>
<dbReference type="PROSITE" id="PS51352">
    <property type="entry name" value="THIOREDOXIN_2"/>
    <property type="match status" value="2"/>
</dbReference>
<keyword evidence="6 15" id="KW-0732">Signal</keyword>
<dbReference type="FunFam" id="3.40.30.10:FF:000017">
    <property type="entry name" value="Protein disulfide-isomerase A4"/>
    <property type="match status" value="1"/>
</dbReference>
<evidence type="ECO:0000256" key="16">
    <source>
        <dbReference type="SAM" id="MobiDB-lite"/>
    </source>
</evidence>
<feature type="compositionally biased region" description="Acidic residues" evidence="16">
    <location>
        <begin position="518"/>
        <end position="534"/>
    </location>
</feature>
<dbReference type="GO" id="GO:0034976">
    <property type="term" value="P:response to endoplasmic reticulum stress"/>
    <property type="evidence" value="ECO:0007669"/>
    <property type="project" value="TreeGrafter"/>
</dbReference>
<dbReference type="InParanoid" id="G0VAV1"/>
<dbReference type="OrthoDB" id="427280at2759"/>
<dbReference type="HOGENOM" id="CLU_025879_5_0_1"/>
<sequence>MLLNKKTLFSVATVLSSALSAHAQQAQQAAQEATAPADSAVVKLTTDNFEEFIKENPLVLAEFFAPWCGHCKHLAPEYIKAASELEDKNIPLAQIDCTEDQELCMKMDIPGYPTLKVFKNHDLANPKDYQGARTADSIISFMVKQSLPDVTVVSTEDQLTDLLTNATEPIVVDSGLPGLNKSFYQIAGRLSSEYIFLSYTAENSSTSSSSLALYLPNEQDPIIFNGDAKKLSADPEELVKWLKVEALPYFGDIDGSVFNQYMDSGLPLAYFFYTTEEEREQYTDYFTELAKKHRGELNFVGIDSRKFGRHAENLNMKEQFPLFAIHDMDKNLKYGLPQLAKEEFEKLKTAAKVETKEITKLVDNFLSGKAKAIVKSEPVPTVQESNVYKLVGTTHDKIVFDKKKDVLVKYYAPWCGHCKKLAPIYEELADIYASDKNANKKVLIAEVDATENDIANLNIEGYPTIILYPAGKNAEPVTFTSARSLEGFLGFMKAKGANKVDGESLYKTYLATKKAAEPEDEIDDDDLDLDHDEL</sequence>
<evidence type="ECO:0000256" key="3">
    <source>
        <dbReference type="ARBA" id="ARBA00004319"/>
    </source>
</evidence>
<dbReference type="GeneID" id="96902534"/>
<feature type="domain" description="Thioredoxin" evidence="17">
    <location>
        <begin position="24"/>
        <end position="148"/>
    </location>
</feature>
<dbReference type="GO" id="GO:0006457">
    <property type="term" value="P:protein folding"/>
    <property type="evidence" value="ECO:0007669"/>
    <property type="project" value="EnsemblFungi"/>
</dbReference>
<dbReference type="CDD" id="cd02982">
    <property type="entry name" value="PDI_b'_family"/>
    <property type="match status" value="1"/>
</dbReference>
<comment type="function">
    <text evidence="2">Participates in the folding of proteins containing disulfide bonds, may be involved in glycosylation, prolyl hydroxylation and triglyceride transfer.</text>
</comment>
<dbReference type="RefSeq" id="XP_003675348.1">
    <property type="nucleotide sequence ID" value="XM_003675300.1"/>
</dbReference>
<dbReference type="AlphaFoldDB" id="G0VAV1"/>
<dbReference type="GO" id="GO:0106055">
    <property type="term" value="C:mannosyl-oligosaccharide 1,2-alpha-mannosidase complex"/>
    <property type="evidence" value="ECO:0007669"/>
    <property type="project" value="EnsemblFungi"/>
</dbReference>